<organism evidence="1 2">
    <name type="scientific">Aspergillus ruber (strain CBS 135680)</name>
    <dbReference type="NCBI Taxonomy" id="1388766"/>
    <lineage>
        <taxon>Eukaryota</taxon>
        <taxon>Fungi</taxon>
        <taxon>Dikarya</taxon>
        <taxon>Ascomycota</taxon>
        <taxon>Pezizomycotina</taxon>
        <taxon>Eurotiomycetes</taxon>
        <taxon>Eurotiomycetidae</taxon>
        <taxon>Eurotiales</taxon>
        <taxon>Aspergillaceae</taxon>
        <taxon>Aspergillus</taxon>
        <taxon>Aspergillus subgen. Aspergillus</taxon>
    </lineage>
</organism>
<dbReference type="GeneID" id="63696743"/>
<dbReference type="EMBL" id="KK088419">
    <property type="protein sequence ID" value="EYE96269.1"/>
    <property type="molecule type" value="Genomic_DNA"/>
</dbReference>
<dbReference type="AlphaFoldDB" id="A0A017SHX7"/>
<gene>
    <name evidence="1" type="ORF">EURHEDRAFT_411423</name>
</gene>
<dbReference type="HOGENOM" id="CLU_2721797_0_0_1"/>
<keyword evidence="2" id="KW-1185">Reference proteome</keyword>
<reference evidence="2" key="1">
    <citation type="journal article" date="2014" name="Nat. Commun.">
        <title>Genomic adaptations of the halophilic Dead Sea filamentous fungus Eurotium rubrum.</title>
        <authorList>
            <person name="Kis-Papo T."/>
            <person name="Weig A.R."/>
            <person name="Riley R."/>
            <person name="Persoh D."/>
            <person name="Salamov A."/>
            <person name="Sun H."/>
            <person name="Lipzen A."/>
            <person name="Wasser S.P."/>
            <person name="Rambold G."/>
            <person name="Grigoriev I.V."/>
            <person name="Nevo E."/>
        </authorList>
    </citation>
    <scope>NUCLEOTIDE SEQUENCE [LARGE SCALE GENOMIC DNA]</scope>
    <source>
        <strain evidence="2">CBS 135680</strain>
    </source>
</reference>
<dbReference type="RefSeq" id="XP_040639957.1">
    <property type="nucleotide sequence ID" value="XM_040781619.1"/>
</dbReference>
<name>A0A017SHX7_ASPRC</name>
<accession>A0A017SHX7</accession>
<evidence type="ECO:0000313" key="2">
    <source>
        <dbReference type="Proteomes" id="UP000019804"/>
    </source>
</evidence>
<evidence type="ECO:0000313" key="1">
    <source>
        <dbReference type="EMBL" id="EYE96269.1"/>
    </source>
</evidence>
<sequence length="72" mass="8537">MSLMTFGLFGVPNMWSSTAHLQVYPIRRWEYQSPLDDFVHSRASQDRRSPSYCFRMLCHGDYCGLRYARRPS</sequence>
<proteinExistence type="predicted"/>
<dbReference type="Proteomes" id="UP000019804">
    <property type="component" value="Unassembled WGS sequence"/>
</dbReference>
<protein>
    <submittedName>
        <fullName evidence="1">Uncharacterized protein</fullName>
    </submittedName>
</protein>